<dbReference type="EMBL" id="JANFPI010000005">
    <property type="protein sequence ID" value="MCX8998696.1"/>
    <property type="molecule type" value="Genomic_DNA"/>
</dbReference>
<organism evidence="3 4">
    <name type="scientific">Ectorhizobium quercum</name>
    <dbReference type="NCBI Taxonomy" id="2965071"/>
    <lineage>
        <taxon>Bacteria</taxon>
        <taxon>Pseudomonadati</taxon>
        <taxon>Pseudomonadota</taxon>
        <taxon>Alphaproteobacteria</taxon>
        <taxon>Hyphomicrobiales</taxon>
        <taxon>Rhizobiaceae</taxon>
        <taxon>Ectorhizobium</taxon>
    </lineage>
</organism>
<keyword evidence="1" id="KW-1133">Transmembrane helix</keyword>
<feature type="transmembrane region" description="Helical" evidence="1">
    <location>
        <begin position="78"/>
        <end position="95"/>
    </location>
</feature>
<dbReference type="RefSeq" id="WP_306410011.1">
    <property type="nucleotide sequence ID" value="NZ_JANFPI010000001.1"/>
</dbReference>
<feature type="transmembrane region" description="Helical" evidence="1">
    <location>
        <begin position="7"/>
        <end position="26"/>
    </location>
</feature>
<dbReference type="Proteomes" id="UP001208771">
    <property type="component" value="Unassembled WGS sequence"/>
</dbReference>
<accession>A0AAE3N1X8</accession>
<reference evidence="3" key="1">
    <citation type="submission" date="2022-07" db="EMBL/GenBank/DDBJ databases">
        <title>Ectorhizobium quercum gen.nov., sp. nov.</title>
        <authorList>
            <person name="Ma T."/>
            <person name="Li Y."/>
        </authorList>
    </citation>
    <scope>NUCLEOTIDE SEQUENCE</scope>
    <source>
        <strain evidence="3">BDR2-2</strain>
    </source>
</reference>
<keyword evidence="4" id="KW-1185">Reference proteome</keyword>
<evidence type="ECO:0000313" key="4">
    <source>
        <dbReference type="Proteomes" id="UP001208771"/>
    </source>
</evidence>
<feature type="transmembrane region" description="Helical" evidence="1">
    <location>
        <begin position="115"/>
        <end position="136"/>
    </location>
</feature>
<keyword evidence="1" id="KW-0472">Membrane</keyword>
<feature type="transmembrane region" description="Helical" evidence="1">
    <location>
        <begin position="148"/>
        <end position="172"/>
    </location>
</feature>
<evidence type="ECO:0000313" key="3">
    <source>
        <dbReference type="EMBL" id="MCX8998696.1"/>
    </source>
</evidence>
<comment type="caution">
    <text evidence="3">The sequence shown here is derived from an EMBL/GenBank/DDBJ whole genome shotgun (WGS) entry which is preliminary data.</text>
</comment>
<evidence type="ECO:0000256" key="1">
    <source>
        <dbReference type="SAM" id="Phobius"/>
    </source>
</evidence>
<keyword evidence="1" id="KW-0812">Transmembrane</keyword>
<proteinExistence type="predicted"/>
<name>A0AAE3N1X8_9HYPH</name>
<protein>
    <submittedName>
        <fullName evidence="3">Uncharacterized protein</fullName>
    </submittedName>
</protein>
<gene>
    <name evidence="2" type="ORF">NOF55_04025</name>
    <name evidence="3" type="ORF">NOF55_16400</name>
</gene>
<evidence type="ECO:0000313" key="2">
    <source>
        <dbReference type="EMBL" id="MCX8996265.1"/>
    </source>
</evidence>
<dbReference type="EMBL" id="JANFPI010000001">
    <property type="protein sequence ID" value="MCX8996265.1"/>
    <property type="molecule type" value="Genomic_DNA"/>
</dbReference>
<sequence>MQQVDRVILLTGAASAALFGWMHFAFRRPLEALLPNADLPDLAVGDHARESVAAFFRALEGSSQAAALFHNMLLGPELYFPLVFAAFLFLFLLRVSEGAQMFSRPVTGPLKAIVLAQPLTYVLADYAENAAFFALLQSPEPSGWLLDLAPWLTAFKFVGVSLAAVFLLRFTLLKRLQPKA</sequence>
<dbReference type="AlphaFoldDB" id="A0AAE3N1X8"/>